<sequence length="283" mass="31089">MVSIIPRHPFPTEHAEGGIAVLQESADRWIDGLEADSTGLGEAFGTCITLAKAHCLLDPRGSIFPTWNAWVNAMQLGSAAFAAATTTESHVQCRIAHKDRTLQATGPQPYVAPSTWLTAFYFAVVCRERDRITALCRVPLSLLRENGARYKEFDYAWIDALQTYWLGSDDLGSKLVAAIGGADSDTSADQEMVSKILYPPMEMFHRVVRNDHAGFNRALAAALQWHKEYWSHEDRAGLVPGLVALAPLAMACFAHDAGIPIEVESEYLPATLLGRNWCGEFPT</sequence>
<name>A0A1K2FA92_STRAR</name>
<protein>
    <submittedName>
        <fullName evidence="1">Immunity protein 49</fullName>
    </submittedName>
</protein>
<accession>A0A1K2FA92</accession>
<dbReference type="EMBL" id="FPJO01000051">
    <property type="protein sequence ID" value="SFY44705.1"/>
    <property type="molecule type" value="Genomic_DNA"/>
</dbReference>
<dbReference type="Pfam" id="PF15575">
    <property type="entry name" value="Imm49"/>
    <property type="match status" value="1"/>
</dbReference>
<dbReference type="InterPro" id="IPR029074">
    <property type="entry name" value="Imm49"/>
</dbReference>
<gene>
    <name evidence="1" type="ORF">SAMN02787144_105118</name>
</gene>
<dbReference type="Proteomes" id="UP000181909">
    <property type="component" value="Unassembled WGS sequence"/>
</dbReference>
<dbReference type="AlphaFoldDB" id="A0A1K2FA92"/>
<organism evidence="1 2">
    <name type="scientific">Streptomyces atratus</name>
    <dbReference type="NCBI Taxonomy" id="1893"/>
    <lineage>
        <taxon>Bacteria</taxon>
        <taxon>Bacillati</taxon>
        <taxon>Actinomycetota</taxon>
        <taxon>Actinomycetes</taxon>
        <taxon>Kitasatosporales</taxon>
        <taxon>Streptomycetaceae</taxon>
        <taxon>Streptomyces</taxon>
    </lineage>
</organism>
<dbReference type="RefSeq" id="WP_079179839.1">
    <property type="nucleotide sequence ID" value="NZ_CP108276.1"/>
</dbReference>
<dbReference type="OrthoDB" id="3476420at2"/>
<evidence type="ECO:0000313" key="1">
    <source>
        <dbReference type="EMBL" id="SFY44705.1"/>
    </source>
</evidence>
<evidence type="ECO:0000313" key="2">
    <source>
        <dbReference type="Proteomes" id="UP000181909"/>
    </source>
</evidence>
<reference evidence="1 2" key="1">
    <citation type="submission" date="2016-11" db="EMBL/GenBank/DDBJ databases">
        <authorList>
            <person name="Jaros S."/>
            <person name="Januszkiewicz K."/>
            <person name="Wedrychowicz H."/>
        </authorList>
    </citation>
    <scope>NUCLEOTIDE SEQUENCE [LARGE SCALE GENOMIC DNA]</scope>
    <source>
        <strain evidence="1 2">OK807</strain>
    </source>
</reference>
<proteinExistence type="predicted"/>